<dbReference type="InterPro" id="IPR036237">
    <property type="entry name" value="Xyl_isomerase-like_sf"/>
</dbReference>
<comment type="caution">
    <text evidence="3">The sequence shown here is derived from an EMBL/GenBank/DDBJ whole genome shotgun (WGS) entry which is preliminary data.</text>
</comment>
<dbReference type="PANTHER" id="PTHR43489">
    <property type="entry name" value="ISOMERASE"/>
    <property type="match status" value="1"/>
</dbReference>
<protein>
    <submittedName>
        <fullName evidence="3">D-psicose/D-tagatose/L-ribulose 3-epimerase</fullName>
    </submittedName>
</protein>
<feature type="domain" description="Xylose isomerase-like TIM barrel" evidence="2">
    <location>
        <begin position="40"/>
        <end position="265"/>
    </location>
</feature>
<dbReference type="AlphaFoldDB" id="A0A4R6T234"/>
<dbReference type="InterPro" id="IPR013022">
    <property type="entry name" value="Xyl_isomerase-like_TIM-brl"/>
</dbReference>
<evidence type="ECO:0000259" key="2">
    <source>
        <dbReference type="Pfam" id="PF01261"/>
    </source>
</evidence>
<sequence>MESKIYGLWTMDHKLNTMNKIGFNVLAWSAEISEALLPILDRLKEIGYDGAEFFIGGTDEKACKLVGNHCQNIGLEVTTVTVMGADENPISSDPKIREKSVEKLKWILDRAADLNSQVLCGPYHSAFATFASRAPIEEEYIWSAGVLNAVADHAQKLGILMTPEALNRFECYLANTMEQLDYLLAKVNHPNVQAMFDTHHANMEEKKLGKAIELIAPRLGHFHISENDRGTPGSGHVPWDETFSTLKKVGYSGWLTIEGFTRNDPAFANAIGVWRNFSEPWDMAENGYKLIKSMGEKYGL</sequence>
<dbReference type="Proteomes" id="UP000294535">
    <property type="component" value="Unassembled WGS sequence"/>
</dbReference>
<evidence type="ECO:0000256" key="1">
    <source>
        <dbReference type="ARBA" id="ARBA00023235"/>
    </source>
</evidence>
<dbReference type="PANTHER" id="PTHR43489:SF7">
    <property type="entry name" value="3-DEHYDRO-D-GULOSIDE 4-EPIMERASE-RELATED"/>
    <property type="match status" value="1"/>
</dbReference>
<name>A0A4R6T234_9BACT</name>
<evidence type="ECO:0000313" key="4">
    <source>
        <dbReference type="Proteomes" id="UP000294535"/>
    </source>
</evidence>
<dbReference type="GO" id="GO:0016853">
    <property type="term" value="F:isomerase activity"/>
    <property type="evidence" value="ECO:0007669"/>
    <property type="project" value="UniProtKB-KW"/>
</dbReference>
<keyword evidence="4" id="KW-1185">Reference proteome</keyword>
<reference evidence="3 4" key="1">
    <citation type="submission" date="2019-03" db="EMBL/GenBank/DDBJ databases">
        <title>Genomic Encyclopedia of Type Strains, Phase III (KMG-III): the genomes of soil and plant-associated and newly described type strains.</title>
        <authorList>
            <person name="Whitman W."/>
        </authorList>
    </citation>
    <scope>NUCLEOTIDE SEQUENCE [LARGE SCALE GENOMIC DNA]</scope>
    <source>
        <strain evidence="3 4">CECT 8446</strain>
    </source>
</reference>
<dbReference type="SUPFAM" id="SSF51658">
    <property type="entry name" value="Xylose isomerase-like"/>
    <property type="match status" value="1"/>
</dbReference>
<dbReference type="EMBL" id="SNYF01000008">
    <property type="protein sequence ID" value="TDQ15052.1"/>
    <property type="molecule type" value="Genomic_DNA"/>
</dbReference>
<dbReference type="Pfam" id="PF01261">
    <property type="entry name" value="AP_endonuc_2"/>
    <property type="match status" value="1"/>
</dbReference>
<evidence type="ECO:0000313" key="3">
    <source>
        <dbReference type="EMBL" id="TDQ15052.1"/>
    </source>
</evidence>
<organism evidence="3 4">
    <name type="scientific">Algoriphagus boseongensis</name>
    <dbReference type="NCBI Taxonomy" id="1442587"/>
    <lineage>
        <taxon>Bacteria</taxon>
        <taxon>Pseudomonadati</taxon>
        <taxon>Bacteroidota</taxon>
        <taxon>Cytophagia</taxon>
        <taxon>Cytophagales</taxon>
        <taxon>Cyclobacteriaceae</taxon>
        <taxon>Algoriphagus</taxon>
    </lineage>
</organism>
<gene>
    <name evidence="3" type="ORF">DFQ04_2938</name>
</gene>
<accession>A0A4R6T234</accession>
<dbReference type="Gene3D" id="3.20.20.150">
    <property type="entry name" value="Divalent-metal-dependent TIM barrel enzymes"/>
    <property type="match status" value="1"/>
</dbReference>
<dbReference type="InterPro" id="IPR050417">
    <property type="entry name" value="Sugar_Epim/Isomerase"/>
</dbReference>
<keyword evidence="1" id="KW-0413">Isomerase</keyword>
<proteinExistence type="predicted"/>